<name>A0A5A9NUA4_9TELE</name>
<dbReference type="Proteomes" id="UP000324632">
    <property type="component" value="Chromosome 13"/>
</dbReference>
<dbReference type="InterPro" id="IPR013087">
    <property type="entry name" value="Znf_C2H2_type"/>
</dbReference>
<dbReference type="PROSITE" id="PS00028">
    <property type="entry name" value="ZINC_FINGER_C2H2_1"/>
    <property type="match status" value="1"/>
</dbReference>
<reference evidence="2 3" key="1">
    <citation type="journal article" date="2019" name="Mol. Ecol. Resour.">
        <title>Chromosome-level genome assembly of Triplophysa tibetana, a fish adapted to the harsh high-altitude environment of the Tibetan Plateau.</title>
        <authorList>
            <person name="Yang X."/>
            <person name="Liu H."/>
            <person name="Ma Z."/>
            <person name="Zou Y."/>
            <person name="Zou M."/>
            <person name="Mao Y."/>
            <person name="Li X."/>
            <person name="Wang H."/>
            <person name="Chen T."/>
            <person name="Wang W."/>
            <person name="Yang R."/>
        </authorList>
    </citation>
    <scope>NUCLEOTIDE SEQUENCE [LARGE SCALE GENOMIC DNA]</scope>
    <source>
        <strain evidence="2">TTIB1903HZAU</strain>
        <tissue evidence="2">Muscle</tissue>
    </source>
</reference>
<dbReference type="AlphaFoldDB" id="A0A5A9NUA4"/>
<accession>A0A5A9NUA4</accession>
<evidence type="ECO:0000259" key="1">
    <source>
        <dbReference type="PROSITE" id="PS00028"/>
    </source>
</evidence>
<keyword evidence="3" id="KW-1185">Reference proteome</keyword>
<feature type="domain" description="C2H2-type" evidence="1">
    <location>
        <begin position="36"/>
        <end position="59"/>
    </location>
</feature>
<organism evidence="2 3">
    <name type="scientific">Triplophysa tibetana</name>
    <dbReference type="NCBI Taxonomy" id="1572043"/>
    <lineage>
        <taxon>Eukaryota</taxon>
        <taxon>Metazoa</taxon>
        <taxon>Chordata</taxon>
        <taxon>Craniata</taxon>
        <taxon>Vertebrata</taxon>
        <taxon>Euteleostomi</taxon>
        <taxon>Actinopterygii</taxon>
        <taxon>Neopterygii</taxon>
        <taxon>Teleostei</taxon>
        <taxon>Ostariophysi</taxon>
        <taxon>Cypriniformes</taxon>
        <taxon>Nemacheilidae</taxon>
        <taxon>Triplophysa</taxon>
    </lineage>
</organism>
<comment type="caution">
    <text evidence="2">The sequence shown here is derived from an EMBL/GenBank/DDBJ whole genome shotgun (WGS) entry which is preliminary data.</text>
</comment>
<dbReference type="EMBL" id="SOYY01000013">
    <property type="protein sequence ID" value="KAA0713103.1"/>
    <property type="molecule type" value="Genomic_DNA"/>
</dbReference>
<proteinExistence type="predicted"/>
<dbReference type="PANTHER" id="PTHR31025:SF30">
    <property type="entry name" value="SI:DKEY-15H8.17"/>
    <property type="match status" value="1"/>
</dbReference>
<evidence type="ECO:0000313" key="2">
    <source>
        <dbReference type="EMBL" id="KAA0713103.1"/>
    </source>
</evidence>
<evidence type="ECO:0000313" key="3">
    <source>
        <dbReference type="Proteomes" id="UP000324632"/>
    </source>
</evidence>
<dbReference type="PANTHER" id="PTHR31025">
    <property type="entry name" value="SI:CH211-196P9.1-RELATED"/>
    <property type="match status" value="1"/>
</dbReference>
<gene>
    <name evidence="2" type="ORF">E1301_Tti013633</name>
</gene>
<sequence>MRYHIEYRVIAFMTVHISNLCEHLQLLIKDGKTVSCPYDNCSKYYNVRSSFSSHMNHKHKFESCCMSSIATVTTASSSNSEITETSQTSFDIGNNTINDGSWTLDEGHASDLILNSIKNAIWSVLPHIERERLETVIDELVTKFGVEGTGDLQFVKEEDIRHLLTPFQGREFLNKFKCECPSNWITTFQVPWEKMAATLRDTFSVEQRPILSDSLQMNRIIVDAIRSHCPYPTKAKCCQMAKNVVIQYPTSFSDVTDEGDLLGSGYTSLLNQIKTRVEHV</sequence>
<protein>
    <recommendedName>
        <fullName evidence="1">C2H2-type domain-containing protein</fullName>
    </recommendedName>
</protein>